<dbReference type="PANTHER" id="PTHR11011:SF45">
    <property type="entry name" value="FATTY ACYL-COA REDUCTASE CG8306-RELATED"/>
    <property type="match status" value="1"/>
</dbReference>
<evidence type="ECO:0000259" key="3">
    <source>
        <dbReference type="Pfam" id="PF07993"/>
    </source>
</evidence>
<dbReference type="Proteomes" id="UP000299102">
    <property type="component" value="Unassembled WGS sequence"/>
</dbReference>
<dbReference type="InterPro" id="IPR026055">
    <property type="entry name" value="FAR"/>
</dbReference>
<reference evidence="4 5" key="1">
    <citation type="journal article" date="2019" name="Commun. Biol.">
        <title>The bagworm genome reveals a unique fibroin gene that provides high tensile strength.</title>
        <authorList>
            <person name="Kono N."/>
            <person name="Nakamura H."/>
            <person name="Ohtoshi R."/>
            <person name="Tomita M."/>
            <person name="Numata K."/>
            <person name="Arakawa K."/>
        </authorList>
    </citation>
    <scope>NUCLEOTIDE SEQUENCE [LARGE SCALE GENOMIC DNA]</scope>
</reference>
<feature type="domain" description="Thioester reductase (TE)" evidence="3">
    <location>
        <begin position="46"/>
        <end position="137"/>
    </location>
</feature>
<keyword evidence="1" id="KW-0560">Oxidoreductase</keyword>
<name>A0A4C1XB07_EUMVA</name>
<dbReference type="Pfam" id="PF07993">
    <property type="entry name" value="NAD_binding_4"/>
    <property type="match status" value="1"/>
</dbReference>
<keyword evidence="1" id="KW-0443">Lipid metabolism</keyword>
<keyword evidence="1" id="KW-0521">NADP</keyword>
<organism evidence="4 5">
    <name type="scientific">Eumeta variegata</name>
    <name type="common">Bagworm moth</name>
    <name type="synonym">Eumeta japonica</name>
    <dbReference type="NCBI Taxonomy" id="151549"/>
    <lineage>
        <taxon>Eukaryota</taxon>
        <taxon>Metazoa</taxon>
        <taxon>Ecdysozoa</taxon>
        <taxon>Arthropoda</taxon>
        <taxon>Hexapoda</taxon>
        <taxon>Insecta</taxon>
        <taxon>Pterygota</taxon>
        <taxon>Neoptera</taxon>
        <taxon>Endopterygota</taxon>
        <taxon>Lepidoptera</taxon>
        <taxon>Glossata</taxon>
        <taxon>Ditrysia</taxon>
        <taxon>Tineoidea</taxon>
        <taxon>Psychidae</taxon>
        <taxon>Oiketicinae</taxon>
        <taxon>Eumeta</taxon>
    </lineage>
</organism>
<evidence type="ECO:0000256" key="2">
    <source>
        <dbReference type="SAM" id="MobiDB-lite"/>
    </source>
</evidence>
<keyword evidence="1" id="KW-0444">Lipid biosynthesis</keyword>
<dbReference type="InterPro" id="IPR036291">
    <property type="entry name" value="NAD(P)-bd_dom_sf"/>
</dbReference>
<dbReference type="GO" id="GO:0080019">
    <property type="term" value="F:alcohol-forming very long-chain fatty acyl-CoA reductase activity"/>
    <property type="evidence" value="ECO:0007669"/>
    <property type="project" value="InterPro"/>
</dbReference>
<proteinExistence type="inferred from homology"/>
<sequence>MSIGIRSSPERPPRAHMDLGQGDRPEGAEPATTPVIDFYAGKSIFITGGTGFLGLVLVEKLLYACERIENLYLLIRPKKGKTAGDRLAELMTSSAFQRLKTEKPRVLEKIVPIRGDVREDCLGIAPEEQDVICGNVSGLRRKPILVS</sequence>
<dbReference type="PANTHER" id="PTHR11011">
    <property type="entry name" value="MALE STERILITY PROTEIN 2-RELATED"/>
    <property type="match status" value="1"/>
</dbReference>
<gene>
    <name evidence="4" type="ORF">EVAR_14012_1</name>
</gene>
<feature type="compositionally biased region" description="Basic and acidic residues" evidence="2">
    <location>
        <begin position="8"/>
        <end position="27"/>
    </location>
</feature>
<protein>
    <recommendedName>
        <fullName evidence="1">Fatty acyl-CoA reductase</fullName>
        <ecNumber evidence="1">1.2.1.84</ecNumber>
    </recommendedName>
</protein>
<dbReference type="GO" id="GO:0102965">
    <property type="term" value="F:alcohol-forming long-chain fatty acyl-CoA reductase activity"/>
    <property type="evidence" value="ECO:0007669"/>
    <property type="project" value="UniProtKB-EC"/>
</dbReference>
<dbReference type="STRING" id="151549.A0A4C1XB07"/>
<dbReference type="InterPro" id="IPR013120">
    <property type="entry name" value="FAR_NAD-bd"/>
</dbReference>
<dbReference type="AlphaFoldDB" id="A0A4C1XB07"/>
<evidence type="ECO:0000256" key="1">
    <source>
        <dbReference type="RuleBase" id="RU363097"/>
    </source>
</evidence>
<comment type="caution">
    <text evidence="4">The sequence shown here is derived from an EMBL/GenBank/DDBJ whole genome shotgun (WGS) entry which is preliminary data.</text>
</comment>
<comment type="similarity">
    <text evidence="1">Belongs to the fatty acyl-CoA reductase family.</text>
</comment>
<dbReference type="SUPFAM" id="SSF51735">
    <property type="entry name" value="NAD(P)-binding Rossmann-fold domains"/>
    <property type="match status" value="1"/>
</dbReference>
<feature type="region of interest" description="Disordered" evidence="2">
    <location>
        <begin position="1"/>
        <end position="31"/>
    </location>
</feature>
<accession>A0A4C1XB07</accession>
<dbReference type="EC" id="1.2.1.84" evidence="1"/>
<dbReference type="Gene3D" id="3.40.50.720">
    <property type="entry name" value="NAD(P)-binding Rossmann-like Domain"/>
    <property type="match status" value="1"/>
</dbReference>
<dbReference type="OrthoDB" id="429813at2759"/>
<evidence type="ECO:0000313" key="5">
    <source>
        <dbReference type="Proteomes" id="UP000299102"/>
    </source>
</evidence>
<comment type="function">
    <text evidence="1">Catalyzes the reduction of fatty acyl-CoA to fatty alcohols.</text>
</comment>
<keyword evidence="5" id="KW-1185">Reference proteome</keyword>
<dbReference type="EMBL" id="BGZK01000783">
    <property type="protein sequence ID" value="GBP60250.1"/>
    <property type="molecule type" value="Genomic_DNA"/>
</dbReference>
<comment type="catalytic activity">
    <reaction evidence="1">
        <text>a long-chain fatty acyl-CoA + 2 NADPH + 2 H(+) = a long-chain primary fatty alcohol + 2 NADP(+) + CoA</text>
        <dbReference type="Rhea" id="RHEA:52716"/>
        <dbReference type="ChEBI" id="CHEBI:15378"/>
        <dbReference type="ChEBI" id="CHEBI:57287"/>
        <dbReference type="ChEBI" id="CHEBI:57783"/>
        <dbReference type="ChEBI" id="CHEBI:58349"/>
        <dbReference type="ChEBI" id="CHEBI:77396"/>
        <dbReference type="ChEBI" id="CHEBI:83139"/>
        <dbReference type="EC" id="1.2.1.84"/>
    </reaction>
</comment>
<dbReference type="GO" id="GO:0035336">
    <property type="term" value="P:long-chain fatty-acyl-CoA metabolic process"/>
    <property type="evidence" value="ECO:0007669"/>
    <property type="project" value="TreeGrafter"/>
</dbReference>
<evidence type="ECO:0000313" key="4">
    <source>
        <dbReference type="EMBL" id="GBP60250.1"/>
    </source>
</evidence>
<dbReference type="GO" id="GO:0005777">
    <property type="term" value="C:peroxisome"/>
    <property type="evidence" value="ECO:0007669"/>
    <property type="project" value="TreeGrafter"/>
</dbReference>